<evidence type="ECO:0000313" key="2">
    <source>
        <dbReference type="Proteomes" id="UP000224567"/>
    </source>
</evidence>
<dbReference type="EMBL" id="MLFT02000476">
    <property type="protein sequence ID" value="PHT27291.1"/>
    <property type="molecule type" value="Genomic_DNA"/>
</dbReference>
<name>A0A2G2V2S4_CAPBA</name>
<dbReference type="Proteomes" id="UP000224567">
    <property type="component" value="Unassembled WGS sequence"/>
</dbReference>
<reference evidence="2" key="2">
    <citation type="journal article" date="2017" name="J. Anim. Genet.">
        <title>Multiple reference genome sequences of hot pepper reveal the massive evolution of plant disease resistance genes by retroduplication.</title>
        <authorList>
            <person name="Kim S."/>
            <person name="Park J."/>
            <person name="Yeom S.-I."/>
            <person name="Kim Y.-M."/>
            <person name="Seo E."/>
            <person name="Kim K.-T."/>
            <person name="Kim M.-S."/>
            <person name="Lee J.M."/>
            <person name="Cheong K."/>
            <person name="Shin H.-S."/>
            <person name="Kim S.-B."/>
            <person name="Han K."/>
            <person name="Lee J."/>
            <person name="Park M."/>
            <person name="Lee H.-A."/>
            <person name="Lee H.-Y."/>
            <person name="Lee Y."/>
            <person name="Oh S."/>
            <person name="Lee J.H."/>
            <person name="Choi E."/>
            <person name="Choi E."/>
            <person name="Lee S.E."/>
            <person name="Jeon J."/>
            <person name="Kim H."/>
            <person name="Choi G."/>
            <person name="Song H."/>
            <person name="Lee J."/>
            <person name="Lee S.-C."/>
            <person name="Kwon J.-K."/>
            <person name="Lee H.-Y."/>
            <person name="Koo N."/>
            <person name="Hong Y."/>
            <person name="Kim R.W."/>
            <person name="Kang W.-H."/>
            <person name="Huh J.H."/>
            <person name="Kang B.-C."/>
            <person name="Yang T.-J."/>
            <person name="Lee Y.-H."/>
            <person name="Bennetzen J.L."/>
            <person name="Choi D."/>
        </authorList>
    </citation>
    <scope>NUCLEOTIDE SEQUENCE [LARGE SCALE GENOMIC DNA]</scope>
    <source>
        <strain evidence="2">cv. PBC81</strain>
    </source>
</reference>
<dbReference type="PANTHER" id="PTHR48475:SF1">
    <property type="entry name" value="RNASE H TYPE-1 DOMAIN-CONTAINING PROTEIN"/>
    <property type="match status" value="1"/>
</dbReference>
<gene>
    <name evidence="1" type="ORF">CQW23_33102</name>
</gene>
<proteinExistence type="predicted"/>
<dbReference type="PANTHER" id="PTHR48475">
    <property type="entry name" value="RIBONUCLEASE H"/>
    <property type="match status" value="1"/>
</dbReference>
<protein>
    <submittedName>
        <fullName evidence="1">Uncharacterized protein</fullName>
    </submittedName>
</protein>
<dbReference type="STRING" id="33114.A0A2G2V2S4"/>
<evidence type="ECO:0000313" key="1">
    <source>
        <dbReference type="EMBL" id="PHT27291.1"/>
    </source>
</evidence>
<dbReference type="AlphaFoldDB" id="A0A2G2V2S4"/>
<comment type="caution">
    <text evidence="1">The sequence shown here is derived from an EMBL/GenBank/DDBJ whole genome shotgun (WGS) entry which is preliminary data.</text>
</comment>
<reference evidence="1 2" key="1">
    <citation type="journal article" date="2017" name="Genome Biol.">
        <title>New reference genome sequences of hot pepper reveal the massive evolution of plant disease-resistance genes by retroduplication.</title>
        <authorList>
            <person name="Kim S."/>
            <person name="Park J."/>
            <person name="Yeom S.I."/>
            <person name="Kim Y.M."/>
            <person name="Seo E."/>
            <person name="Kim K.T."/>
            <person name="Kim M.S."/>
            <person name="Lee J.M."/>
            <person name="Cheong K."/>
            <person name="Shin H.S."/>
            <person name="Kim S.B."/>
            <person name="Han K."/>
            <person name="Lee J."/>
            <person name="Park M."/>
            <person name="Lee H.A."/>
            <person name="Lee H.Y."/>
            <person name="Lee Y."/>
            <person name="Oh S."/>
            <person name="Lee J.H."/>
            <person name="Choi E."/>
            <person name="Choi E."/>
            <person name="Lee S.E."/>
            <person name="Jeon J."/>
            <person name="Kim H."/>
            <person name="Choi G."/>
            <person name="Song H."/>
            <person name="Lee J."/>
            <person name="Lee S.C."/>
            <person name="Kwon J.K."/>
            <person name="Lee H.Y."/>
            <person name="Koo N."/>
            <person name="Hong Y."/>
            <person name="Kim R.W."/>
            <person name="Kang W.H."/>
            <person name="Huh J.H."/>
            <person name="Kang B.C."/>
            <person name="Yang T.J."/>
            <person name="Lee Y.H."/>
            <person name="Bennetzen J.L."/>
            <person name="Choi D."/>
        </authorList>
    </citation>
    <scope>NUCLEOTIDE SEQUENCE [LARGE SCALE GENOMIC DNA]</scope>
    <source>
        <strain evidence="2">cv. PBC81</strain>
    </source>
</reference>
<accession>A0A2G2V2S4</accession>
<sequence length="132" mass="15029">MVQGFRQLPEKLPFTLLGYRTTVCTSIGANPYLLVYGTKAFIPAEVEIPYLRVIMEVEINDDDKKVRPRHFEVGQLVLKCILPHQVEVKGKFSPNWQGPFIVKKVLPNGALYLKDIEGKMAEMEINADVVKR</sequence>
<organism evidence="1 2">
    <name type="scientific">Capsicum baccatum</name>
    <name type="common">Peruvian pepper</name>
    <dbReference type="NCBI Taxonomy" id="33114"/>
    <lineage>
        <taxon>Eukaryota</taxon>
        <taxon>Viridiplantae</taxon>
        <taxon>Streptophyta</taxon>
        <taxon>Embryophyta</taxon>
        <taxon>Tracheophyta</taxon>
        <taxon>Spermatophyta</taxon>
        <taxon>Magnoliopsida</taxon>
        <taxon>eudicotyledons</taxon>
        <taxon>Gunneridae</taxon>
        <taxon>Pentapetalae</taxon>
        <taxon>asterids</taxon>
        <taxon>lamiids</taxon>
        <taxon>Solanales</taxon>
        <taxon>Solanaceae</taxon>
        <taxon>Solanoideae</taxon>
        <taxon>Capsiceae</taxon>
        <taxon>Capsicum</taxon>
    </lineage>
</organism>
<dbReference type="OrthoDB" id="5596291at2759"/>
<keyword evidence="2" id="KW-1185">Reference proteome</keyword>